<dbReference type="PROSITE" id="PS50110">
    <property type="entry name" value="RESPONSE_REGULATORY"/>
    <property type="match status" value="1"/>
</dbReference>
<evidence type="ECO:0000259" key="3">
    <source>
        <dbReference type="PROSITE" id="PS50110"/>
    </source>
</evidence>
<dbReference type="OrthoDB" id="795853at2"/>
<evidence type="ECO:0000256" key="1">
    <source>
        <dbReference type="ARBA" id="ARBA00022553"/>
    </source>
</evidence>
<dbReference type="PANTHER" id="PTHR44591">
    <property type="entry name" value="STRESS RESPONSE REGULATOR PROTEIN 1"/>
    <property type="match status" value="1"/>
</dbReference>
<dbReference type="InterPro" id="IPR050595">
    <property type="entry name" value="Bact_response_regulator"/>
</dbReference>
<evidence type="ECO:0000313" key="5">
    <source>
        <dbReference type="Proteomes" id="UP000297540"/>
    </source>
</evidence>
<feature type="domain" description="Response regulatory" evidence="3">
    <location>
        <begin position="7"/>
        <end position="121"/>
    </location>
</feature>
<dbReference type="GO" id="GO:0000160">
    <property type="term" value="P:phosphorelay signal transduction system"/>
    <property type="evidence" value="ECO:0007669"/>
    <property type="project" value="InterPro"/>
</dbReference>
<dbReference type="InterPro" id="IPR011006">
    <property type="entry name" value="CheY-like_superfamily"/>
</dbReference>
<dbReference type="InterPro" id="IPR001789">
    <property type="entry name" value="Sig_transdc_resp-reg_receiver"/>
</dbReference>
<keyword evidence="1 2" id="KW-0597">Phosphoprotein</keyword>
<dbReference type="Pfam" id="PF00072">
    <property type="entry name" value="Response_reg"/>
    <property type="match status" value="1"/>
</dbReference>
<comment type="caution">
    <text evidence="4">The sequence shown here is derived from an EMBL/GenBank/DDBJ whole genome shotgun (WGS) entry which is preliminary data.</text>
</comment>
<dbReference type="RefSeq" id="WP_133236652.1">
    <property type="nucleotide sequence ID" value="NZ_SOZE01000050.1"/>
</dbReference>
<proteinExistence type="predicted"/>
<dbReference type="PANTHER" id="PTHR44591:SF3">
    <property type="entry name" value="RESPONSE REGULATORY DOMAIN-CONTAINING PROTEIN"/>
    <property type="match status" value="1"/>
</dbReference>
<dbReference type="Gene3D" id="3.40.50.2300">
    <property type="match status" value="1"/>
</dbReference>
<dbReference type="EMBL" id="SOZE01000050">
    <property type="protein sequence ID" value="TFF33285.1"/>
    <property type="molecule type" value="Genomic_DNA"/>
</dbReference>
<keyword evidence="5" id="KW-1185">Reference proteome</keyword>
<reference evidence="4 5" key="1">
    <citation type="journal article" date="2017" name="Int. J. Syst. Evol. Microbiol.">
        <title>Mucilaginibacterpsychrotolerans sp. nov., isolated from peatlands.</title>
        <authorList>
            <person name="Deng Y."/>
            <person name="Shen L."/>
            <person name="Xu B."/>
            <person name="Liu Y."/>
            <person name="Gu Z."/>
            <person name="Liu H."/>
            <person name="Zhou Y."/>
        </authorList>
    </citation>
    <scope>NUCLEOTIDE SEQUENCE [LARGE SCALE GENOMIC DNA]</scope>
    <source>
        <strain evidence="4 5">NH7-4</strain>
    </source>
</reference>
<accession>A0A4Y8S3P8</accession>
<feature type="modified residue" description="4-aspartylphosphate" evidence="2">
    <location>
        <position position="56"/>
    </location>
</feature>
<gene>
    <name evidence="4" type="ORF">E2R66_26770</name>
</gene>
<dbReference type="Proteomes" id="UP000297540">
    <property type="component" value="Unassembled WGS sequence"/>
</dbReference>
<sequence>MNKAKKKILIIEDDQETLEVLKTILEDQHFEVVGLERSDHILQLVEQHHPDLILTDYLLWGMNGGKICSVIKSHKDTSHIKVVLLTAYQDFAMSFGTFGFDALLSKPFEIKKLIKTISNCLAA</sequence>
<evidence type="ECO:0000256" key="2">
    <source>
        <dbReference type="PROSITE-ProRule" id="PRU00169"/>
    </source>
</evidence>
<organism evidence="4 5">
    <name type="scientific">Mucilaginibacter psychrotolerans</name>
    <dbReference type="NCBI Taxonomy" id="1524096"/>
    <lineage>
        <taxon>Bacteria</taxon>
        <taxon>Pseudomonadati</taxon>
        <taxon>Bacteroidota</taxon>
        <taxon>Sphingobacteriia</taxon>
        <taxon>Sphingobacteriales</taxon>
        <taxon>Sphingobacteriaceae</taxon>
        <taxon>Mucilaginibacter</taxon>
    </lineage>
</organism>
<dbReference type="SMART" id="SM00448">
    <property type="entry name" value="REC"/>
    <property type="match status" value="1"/>
</dbReference>
<evidence type="ECO:0000313" key="4">
    <source>
        <dbReference type="EMBL" id="TFF33285.1"/>
    </source>
</evidence>
<name>A0A4Y8S3P8_9SPHI</name>
<protein>
    <submittedName>
        <fullName evidence="4">Response regulator</fullName>
    </submittedName>
</protein>
<dbReference type="AlphaFoldDB" id="A0A4Y8S3P8"/>
<dbReference type="SUPFAM" id="SSF52172">
    <property type="entry name" value="CheY-like"/>
    <property type="match status" value="1"/>
</dbReference>